<gene>
    <name evidence="2" type="primary">rsrA</name>
    <name evidence="2" type="ORF">R3P95_00535</name>
</gene>
<sequence>MTGTGKIDSGNDGDAQFERLDCSAVIADVWVMLDNECDEASRSRLQKHIDECGSCFEAYGIEEKVKRLISRKCGGDQAPAGLRERLSVEIRRTVLIRQTDSE</sequence>
<dbReference type="Proteomes" id="UP001185899">
    <property type="component" value="Unassembled WGS sequence"/>
</dbReference>
<evidence type="ECO:0000313" key="3">
    <source>
        <dbReference type="Proteomes" id="UP001185899"/>
    </source>
</evidence>
<dbReference type="InterPro" id="IPR024020">
    <property type="entry name" value="Anit_sigma_mycothiol_RsrA"/>
</dbReference>
<feature type="domain" description="Putative zinc-finger" evidence="1">
    <location>
        <begin position="22"/>
        <end position="55"/>
    </location>
</feature>
<dbReference type="InterPro" id="IPR027383">
    <property type="entry name" value="Znf_put"/>
</dbReference>
<evidence type="ECO:0000313" key="2">
    <source>
        <dbReference type="EMBL" id="MDV6229019.1"/>
    </source>
</evidence>
<comment type="caution">
    <text evidence="2">The sequence shown here is derived from an EMBL/GenBank/DDBJ whole genome shotgun (WGS) entry which is preliminary data.</text>
</comment>
<keyword evidence="3" id="KW-1185">Reference proteome</keyword>
<dbReference type="NCBIfam" id="TIGR03988">
    <property type="entry name" value="antisig_RsrA"/>
    <property type="match status" value="1"/>
</dbReference>
<dbReference type="Pfam" id="PF13490">
    <property type="entry name" value="zf-HC2"/>
    <property type="match status" value="1"/>
</dbReference>
<protein>
    <submittedName>
        <fullName evidence="2">Mycothiol system anti-sigma-R factor</fullName>
    </submittedName>
</protein>
<name>A0ABU4AS08_9NOCA</name>
<reference evidence="2 3" key="1">
    <citation type="submission" date="2023-10" db="EMBL/GenBank/DDBJ databases">
        <title>Development of a sustainable strategy for remediation of hydrocarbon-contaminated territories based on the waste exchange concept.</title>
        <authorList>
            <person name="Krivoruchko A."/>
        </authorList>
    </citation>
    <scope>NUCLEOTIDE SEQUENCE [LARGE SCALE GENOMIC DNA]</scope>
    <source>
        <strain evidence="2 3">IEGM 1322</strain>
    </source>
</reference>
<proteinExistence type="predicted"/>
<accession>A0ABU4AS08</accession>
<organism evidence="2 3">
    <name type="scientific">Rhodococcus cercidiphylli</name>
    <dbReference type="NCBI Taxonomy" id="489916"/>
    <lineage>
        <taxon>Bacteria</taxon>
        <taxon>Bacillati</taxon>
        <taxon>Actinomycetota</taxon>
        <taxon>Actinomycetes</taxon>
        <taxon>Mycobacteriales</taxon>
        <taxon>Nocardiaceae</taxon>
        <taxon>Rhodococcus</taxon>
    </lineage>
</organism>
<dbReference type="RefSeq" id="WP_262498294.1">
    <property type="nucleotide sequence ID" value="NZ_JAWLKE010000001.1"/>
</dbReference>
<evidence type="ECO:0000259" key="1">
    <source>
        <dbReference type="Pfam" id="PF13490"/>
    </source>
</evidence>
<dbReference type="EMBL" id="JAWLKE010000001">
    <property type="protein sequence ID" value="MDV6229019.1"/>
    <property type="molecule type" value="Genomic_DNA"/>
</dbReference>